<dbReference type="Pfam" id="PF13649">
    <property type="entry name" value="Methyltransf_25"/>
    <property type="match status" value="1"/>
</dbReference>
<proteinExistence type="predicted"/>
<dbReference type="CDD" id="cd02440">
    <property type="entry name" value="AdoMet_MTases"/>
    <property type="match status" value="1"/>
</dbReference>
<dbReference type="InterPro" id="IPR029063">
    <property type="entry name" value="SAM-dependent_MTases_sf"/>
</dbReference>
<dbReference type="STRING" id="418495.SAMN05216215_1001170"/>
<gene>
    <name evidence="2" type="ORF">SAMN05216215_1001170</name>
</gene>
<dbReference type="GO" id="GO:0032259">
    <property type="term" value="P:methylation"/>
    <property type="evidence" value="ECO:0007669"/>
    <property type="project" value="UniProtKB-KW"/>
</dbReference>
<keyword evidence="2" id="KW-0830">Ubiquinone</keyword>
<dbReference type="AlphaFoldDB" id="A0A1H2QPX7"/>
<reference evidence="3" key="1">
    <citation type="submission" date="2016-10" db="EMBL/GenBank/DDBJ databases">
        <authorList>
            <person name="Varghese N."/>
            <person name="Submissions S."/>
        </authorList>
    </citation>
    <scope>NUCLEOTIDE SEQUENCE [LARGE SCALE GENOMIC DNA]</scope>
    <source>
        <strain evidence="3">CGMCC 4.3530</strain>
    </source>
</reference>
<feature type="domain" description="Methyltransferase" evidence="1">
    <location>
        <begin position="68"/>
        <end position="164"/>
    </location>
</feature>
<sequence length="280" mass="29949">MTAPFVPTQEDVTAFYDQSIPLISQTAGHNSHSGYWSSAQDASDLRQAADALTDALIERLPVGPADRVLDVGSGLGGPALRLAAATGAAVDGIDASSAMIAESRRRADEAGLADRVRFSQADAMAELPFAPGTFDAAWVVESFVHMADRQAAVQQIARVLKPGGRLVLTDFYERFPFTGDRLAMNEMFRRMTLNSPFPTIAGLAGMVRDAGLYPVEIADLSEQVSRHYPEMVKLLREKASELAGDYGAEAIAALEAVCQNCIATGEPNYLVMTALRPEAA</sequence>
<keyword evidence="3" id="KW-1185">Reference proteome</keyword>
<dbReference type="InterPro" id="IPR050447">
    <property type="entry name" value="Erg6_SMT_methyltransf"/>
</dbReference>
<dbReference type="OrthoDB" id="9769602at2"/>
<dbReference type="Proteomes" id="UP000199529">
    <property type="component" value="Unassembled WGS sequence"/>
</dbReference>
<protein>
    <submittedName>
        <fullName evidence="2">Ubiquinone/menaquinone biosynthesis C-methylase UbiE</fullName>
    </submittedName>
</protein>
<organism evidence="2 3">
    <name type="scientific">Saccharopolyspora shandongensis</name>
    <dbReference type="NCBI Taxonomy" id="418495"/>
    <lineage>
        <taxon>Bacteria</taxon>
        <taxon>Bacillati</taxon>
        <taxon>Actinomycetota</taxon>
        <taxon>Actinomycetes</taxon>
        <taxon>Pseudonocardiales</taxon>
        <taxon>Pseudonocardiaceae</taxon>
        <taxon>Saccharopolyspora</taxon>
    </lineage>
</organism>
<dbReference type="PANTHER" id="PTHR44068:SF11">
    <property type="entry name" value="GERANYL DIPHOSPHATE 2-C-METHYLTRANSFERASE"/>
    <property type="match status" value="1"/>
</dbReference>
<evidence type="ECO:0000313" key="3">
    <source>
        <dbReference type="Proteomes" id="UP000199529"/>
    </source>
</evidence>
<dbReference type="EMBL" id="FNOK01000001">
    <property type="protein sequence ID" value="SDW09202.1"/>
    <property type="molecule type" value="Genomic_DNA"/>
</dbReference>
<name>A0A1H2QPX7_9PSEU</name>
<keyword evidence="2" id="KW-0808">Transferase</keyword>
<dbReference type="SUPFAM" id="SSF53335">
    <property type="entry name" value="S-adenosyl-L-methionine-dependent methyltransferases"/>
    <property type="match status" value="1"/>
</dbReference>
<keyword evidence="2" id="KW-0489">Methyltransferase</keyword>
<dbReference type="GO" id="GO:0008168">
    <property type="term" value="F:methyltransferase activity"/>
    <property type="evidence" value="ECO:0007669"/>
    <property type="project" value="UniProtKB-KW"/>
</dbReference>
<evidence type="ECO:0000313" key="2">
    <source>
        <dbReference type="EMBL" id="SDW09202.1"/>
    </source>
</evidence>
<evidence type="ECO:0000259" key="1">
    <source>
        <dbReference type="Pfam" id="PF13649"/>
    </source>
</evidence>
<dbReference type="Gene3D" id="3.40.50.150">
    <property type="entry name" value="Vaccinia Virus protein VP39"/>
    <property type="match status" value="1"/>
</dbReference>
<dbReference type="PANTHER" id="PTHR44068">
    <property type="entry name" value="ZGC:194242"/>
    <property type="match status" value="1"/>
</dbReference>
<accession>A0A1H2QPX7</accession>
<dbReference type="InterPro" id="IPR041698">
    <property type="entry name" value="Methyltransf_25"/>
</dbReference>
<dbReference type="RefSeq" id="WP_093260146.1">
    <property type="nucleotide sequence ID" value="NZ_FNOK01000001.1"/>
</dbReference>